<dbReference type="AlphaFoldDB" id="A0A956NIF6"/>
<dbReference type="SUPFAM" id="SSF52096">
    <property type="entry name" value="ClpP/crotonase"/>
    <property type="match status" value="1"/>
</dbReference>
<dbReference type="GO" id="GO:0003824">
    <property type="term" value="F:catalytic activity"/>
    <property type="evidence" value="ECO:0007669"/>
    <property type="project" value="UniProtKB-ARBA"/>
</dbReference>
<evidence type="ECO:0000313" key="1">
    <source>
        <dbReference type="EMBL" id="MCA9758328.1"/>
    </source>
</evidence>
<dbReference type="Gene3D" id="3.90.226.10">
    <property type="entry name" value="2-enoyl-CoA Hydratase, Chain A, domain 1"/>
    <property type="match status" value="1"/>
</dbReference>
<proteinExistence type="predicted"/>
<organism evidence="1 2">
    <name type="scientific">Eiseniibacteriota bacterium</name>
    <dbReference type="NCBI Taxonomy" id="2212470"/>
    <lineage>
        <taxon>Bacteria</taxon>
        <taxon>Candidatus Eiseniibacteriota</taxon>
    </lineage>
</organism>
<name>A0A956NIF6_UNCEI</name>
<dbReference type="EMBL" id="JAGQHS010000161">
    <property type="protein sequence ID" value="MCA9758328.1"/>
    <property type="molecule type" value="Genomic_DNA"/>
</dbReference>
<dbReference type="PANTHER" id="PTHR11941">
    <property type="entry name" value="ENOYL-COA HYDRATASE-RELATED"/>
    <property type="match status" value="1"/>
</dbReference>
<evidence type="ECO:0008006" key="3">
    <source>
        <dbReference type="Google" id="ProtNLM"/>
    </source>
</evidence>
<comment type="caution">
    <text evidence="1">The sequence shown here is derived from an EMBL/GenBank/DDBJ whole genome shotgun (WGS) entry which is preliminary data.</text>
</comment>
<dbReference type="InterPro" id="IPR029045">
    <property type="entry name" value="ClpP/crotonase-like_dom_sf"/>
</dbReference>
<dbReference type="CDD" id="cd06558">
    <property type="entry name" value="crotonase-like"/>
    <property type="match status" value="1"/>
</dbReference>
<dbReference type="GO" id="GO:0006635">
    <property type="term" value="P:fatty acid beta-oxidation"/>
    <property type="evidence" value="ECO:0007669"/>
    <property type="project" value="TreeGrafter"/>
</dbReference>
<gene>
    <name evidence="1" type="ORF">KDA27_21210</name>
</gene>
<reference evidence="1" key="1">
    <citation type="submission" date="2020-04" db="EMBL/GenBank/DDBJ databases">
        <authorList>
            <person name="Zhang T."/>
        </authorList>
    </citation>
    <scope>NUCLEOTIDE SEQUENCE</scope>
    <source>
        <strain evidence="1">HKST-UBA02</strain>
    </source>
</reference>
<dbReference type="Proteomes" id="UP000739538">
    <property type="component" value="Unassembled WGS sequence"/>
</dbReference>
<evidence type="ECO:0000313" key="2">
    <source>
        <dbReference type="Proteomes" id="UP000739538"/>
    </source>
</evidence>
<reference evidence="1" key="2">
    <citation type="journal article" date="2021" name="Microbiome">
        <title>Successional dynamics and alternative stable states in a saline activated sludge microbial community over 9 years.</title>
        <authorList>
            <person name="Wang Y."/>
            <person name="Ye J."/>
            <person name="Ju F."/>
            <person name="Liu L."/>
            <person name="Boyd J.A."/>
            <person name="Deng Y."/>
            <person name="Parks D.H."/>
            <person name="Jiang X."/>
            <person name="Yin X."/>
            <person name="Woodcroft B.J."/>
            <person name="Tyson G.W."/>
            <person name="Hugenholtz P."/>
            <person name="Polz M.F."/>
            <person name="Zhang T."/>
        </authorList>
    </citation>
    <scope>NUCLEOTIDE SEQUENCE</scope>
    <source>
        <strain evidence="1">HKST-UBA02</strain>
    </source>
</reference>
<sequence length="706" mass="77503">MATTTSKETSDIKMMRRDTLGTLGLGTVLDVFRNGRLPADPAELVSSVFGPAGDRGALVISGASGIVGAGKMMQLGARLEPFGVPIVGLDMPGAPDGISRQYPGLVRAFGKDGADKILGNMVRLTYDGKSLPDQLKPLRPKFLLEAIPEILEIKRAHYEMFRASYPDIQIRSVTSGFPASQLGVGIAHPAFPHEINKVFEVVEDEPSDVTKLFWALGLVPVPVSDDWSFVLDVLFCGITLAAVRYHRMTNTPVWKIDKYVRKHIGPNPVRAHDAIGAKGATFLTWSCLHHLAGEYGPLFEPTPEFVQHKDSGQDWYPPNHFRPVVDFPFDDDDEAEFLDWILGPLVQMTSLMLKEERAHLGLMNAMGELCAQFRRGILAMIRDLGTTRAIATVERYHKHHPEAAKGDSWYPAALERISDPEWQQLYVNAEHDGKVGVVTISRESYNGDVDAELNRAIDWLKAEKIDRVILTSDFHLSTQMVGADTNEFFPALDSEEEGARIAGDWSRTARRLDAEFAVSVGFVPGKRCLGGYLELMTHCHYLVTLDDTSLGFPEVTLPVVPGMEGCHWPFRKTNADGWMKLLQLLLTGRPVSGANATGWLVDFAGPMEEALEAAWSIASGGDHRIAKRELVREIVPGVTDAMPELPPAGSPATQGARAAIVATVRDACSVNLADSLDVQTRHAAGFLRSDLCRKGRVGDERSRTLI</sequence>
<protein>
    <recommendedName>
        <fullName evidence="3">Enoyl-CoA hydratase/isomerase family protein</fullName>
    </recommendedName>
</protein>
<accession>A0A956NIF6</accession>
<dbReference type="PANTHER" id="PTHR11941:SF54">
    <property type="entry name" value="ENOYL-COA HYDRATASE, MITOCHONDRIAL"/>
    <property type="match status" value="1"/>
</dbReference>